<evidence type="ECO:0000313" key="2">
    <source>
        <dbReference type="EMBL" id="CBV43952.1"/>
    </source>
</evidence>
<proteinExistence type="predicted"/>
<dbReference type="STRING" id="768066.HELO_4068"/>
<feature type="compositionally biased region" description="Polar residues" evidence="1">
    <location>
        <begin position="106"/>
        <end position="115"/>
    </location>
</feature>
<sequence length="326" mass="35938">MSLIQRWQGGGLTTLLALVLSVSGVANQPVQAAEISTVEIAESALSPSCLDYRAIGICVWLTCTAWGCYTETSIKVTHYIPELVVSSYQRTGENPWPAVRMMAPPNNLSQRGGTSTDRHSNNHQNLRFKNVDAIGHPALATFQSDWGGFLCKSRGKPMLPYFLSTLDPAAWRSNIPESGYPQALTPGVRELGQPGDLWGNIYPRGGFINQGNDYKAGAVAAQRVADVVTRTGQPHVYNPLLSHHDEGYWPPDPVKEGDRSTHRWQPLAPQMEDSCAVWPDRGPMATYQDRRDGSGDNVWAMWRPITCCARRGEELLFDTGGDGWVE</sequence>
<reference evidence="4" key="3">
    <citation type="journal article" date="2011" name="Environ. Microbiol.">
        <title>A blueprint of ectoine metabolism from the genome of the industrial producer Halomonas elongata DSM 2581(T).</title>
        <authorList>
            <person name="Schwibbert K."/>
            <person name="Marin-Sanguino A."/>
            <person name="Bagyan I."/>
            <person name="Heidrich G."/>
            <person name="Lentzen G."/>
            <person name="Seitz H."/>
            <person name="Rampp M."/>
            <person name="Schuster S.C."/>
            <person name="Klenk H.P."/>
            <person name="Pfeiffer F."/>
            <person name="Oesterhelt D."/>
            <person name="Kunte H.J."/>
        </authorList>
    </citation>
    <scope>NUCLEOTIDE SEQUENCE [LARGE SCALE GENOMIC DNA]</scope>
    <source>
        <strain evidence="4">ATCC 33173 / DSM 2581 / NBRC 15536 / NCIMB 2198 / 1H9</strain>
    </source>
</reference>
<dbReference type="RefSeq" id="WP_013333824.1">
    <property type="nucleotide sequence ID" value="NC_014532.2"/>
</dbReference>
<evidence type="ECO:0000313" key="4">
    <source>
        <dbReference type="Proteomes" id="UP000008707"/>
    </source>
</evidence>
<accession>E1VA64</accession>
<dbReference type="GeneID" id="91011483"/>
<dbReference type="Proteomes" id="UP001322512">
    <property type="component" value="Chromosome"/>
</dbReference>
<dbReference type="AlphaFoldDB" id="E1VA64"/>
<dbReference type="NCBIfam" id="TIGR03756">
    <property type="entry name" value="conj_TIGR03756"/>
    <property type="match status" value="1"/>
</dbReference>
<dbReference type="InterPro" id="IPR009649">
    <property type="entry name" value="TraU"/>
</dbReference>
<organism evidence="2 4">
    <name type="scientific">Halomonas elongata (strain ATCC 33173 / DSM 2581 / NBRC 15536 / NCIMB 2198 / 1H9)</name>
    <dbReference type="NCBI Taxonomy" id="768066"/>
    <lineage>
        <taxon>Bacteria</taxon>
        <taxon>Pseudomonadati</taxon>
        <taxon>Pseudomonadota</taxon>
        <taxon>Gammaproteobacteria</taxon>
        <taxon>Oceanospirillales</taxon>
        <taxon>Halomonadaceae</taxon>
        <taxon>Halomonas</taxon>
    </lineage>
</organism>
<gene>
    <name evidence="2" type="primary">tfc23</name>
    <name evidence="2" type="ordered locus">HELO_4068</name>
    <name evidence="3" type="ORF">SR933_14945</name>
</gene>
<dbReference type="HOGENOM" id="CLU_052140_0_0_6"/>
<evidence type="ECO:0000313" key="5">
    <source>
        <dbReference type="Proteomes" id="UP001322512"/>
    </source>
</evidence>
<dbReference type="EMBL" id="FN869568">
    <property type="protein sequence ID" value="CBV43952.1"/>
    <property type="molecule type" value="Genomic_DNA"/>
</dbReference>
<dbReference type="InterPro" id="IPR026331">
    <property type="entry name" value="PFL_4710"/>
</dbReference>
<evidence type="ECO:0000256" key="1">
    <source>
        <dbReference type="SAM" id="MobiDB-lite"/>
    </source>
</evidence>
<dbReference type="KEGG" id="hel:HELO_4068"/>
<name>E1VA64_HALED</name>
<dbReference type="Proteomes" id="UP000008707">
    <property type="component" value="Chromosome"/>
</dbReference>
<evidence type="ECO:0000313" key="3">
    <source>
        <dbReference type="EMBL" id="WPU46536.1"/>
    </source>
</evidence>
<dbReference type="Pfam" id="PF06834">
    <property type="entry name" value="TraU"/>
    <property type="match status" value="1"/>
</dbReference>
<dbReference type="OrthoDB" id="8435546at2"/>
<protein>
    <submittedName>
        <fullName evidence="2">Secretion cluster MPF-G protein Tfc23</fullName>
    </submittedName>
    <submittedName>
        <fullName evidence="3">TIGR03756 family integrating conjugative element protein</fullName>
    </submittedName>
</protein>
<reference evidence="2" key="1">
    <citation type="journal article" date="2010" name="Environ. Microbiol.">
        <title>A blueprint of ectoine metabolism from the genome of the industrial producer Halomonas elongata DSM 2581(T).</title>
        <authorList>
            <person name="Schwibbert K."/>
            <person name="Marin-Sanguino A."/>
            <person name="Bagyan I."/>
            <person name="Heidrich G."/>
            <person name="Lentzen G."/>
            <person name="Seitz H."/>
            <person name="Rampp M."/>
            <person name="Schuster S.C."/>
            <person name="Klenk H.P."/>
            <person name="Pfeiffer F."/>
            <person name="Oesterhelt D."/>
            <person name="Kunte H.J."/>
        </authorList>
    </citation>
    <scope>NUCLEOTIDE SEQUENCE</scope>
    <source>
        <strain evidence="2">Type strain: DSM 2581</strain>
    </source>
</reference>
<reference evidence="3 5" key="4">
    <citation type="submission" date="2023-11" db="EMBL/GenBank/DDBJ databases">
        <title>MicrobeMod: A computational toolkit for identifying prokaryotic methylation and restriction-modification with nanopore sequencing.</title>
        <authorList>
            <person name="Crits-Christoph A."/>
            <person name="Kang S.C."/>
            <person name="Lee H."/>
            <person name="Ostrov N."/>
        </authorList>
    </citation>
    <scope>NUCLEOTIDE SEQUENCE [LARGE SCALE GENOMIC DNA]</scope>
    <source>
        <strain evidence="3 5">ATCC 33173</strain>
    </source>
</reference>
<reference evidence="2" key="2">
    <citation type="submission" date="2010-05" db="EMBL/GenBank/DDBJ databases">
        <title>Revision and reannotation of the Halomonas elongata DSM 2581(T) genome.</title>
        <authorList>
            <person name="Pfeiffer F."/>
            <person name="Bagyan I."/>
            <person name="Alfaro-Espinoza G."/>
            <person name="Zamora-Lagos M.A."/>
            <person name="Habermann B."/>
            <person name="Oesterhelt D."/>
            <person name="Kunte H.J."/>
        </authorList>
    </citation>
    <scope>NUCLEOTIDE SEQUENCE</scope>
    <source>
        <strain evidence="2">Type strain: DSM 2581</strain>
    </source>
</reference>
<feature type="region of interest" description="Disordered" evidence="1">
    <location>
        <begin position="99"/>
        <end position="122"/>
    </location>
</feature>
<keyword evidence="5" id="KW-1185">Reference proteome</keyword>
<dbReference type="EMBL" id="CP139472">
    <property type="protein sequence ID" value="WPU46536.1"/>
    <property type="molecule type" value="Genomic_DNA"/>
</dbReference>
<dbReference type="eggNOG" id="ENOG502Z7HX">
    <property type="taxonomic scope" value="Bacteria"/>
</dbReference>